<evidence type="ECO:0000313" key="3">
    <source>
        <dbReference type="EMBL" id="AMD91532.1"/>
    </source>
</evidence>
<evidence type="ECO:0000313" key="4">
    <source>
        <dbReference type="EMBL" id="AMD91650.1"/>
    </source>
</evidence>
<dbReference type="AlphaFoldDB" id="A0A0X8JMT6"/>
<dbReference type="Proteomes" id="UP000069241">
    <property type="component" value="Chromosome"/>
</dbReference>
<name>A0A0X8JMT6_9BACT</name>
<dbReference type="Pfam" id="PF13808">
    <property type="entry name" value="DDE_Tnp_1_assoc"/>
    <property type="match status" value="1"/>
</dbReference>
<dbReference type="GO" id="GO:0003677">
    <property type="term" value="F:DNA binding"/>
    <property type="evidence" value="ECO:0007669"/>
    <property type="project" value="InterPro"/>
</dbReference>
<dbReference type="InterPro" id="IPR051698">
    <property type="entry name" value="Transposase_11-like"/>
</dbReference>
<dbReference type="EMBL" id="CP014229">
    <property type="protein sequence ID" value="AMD91532.1"/>
    <property type="molecule type" value="Genomic_DNA"/>
</dbReference>
<dbReference type="GO" id="GO:0006313">
    <property type="term" value="P:DNA transposition"/>
    <property type="evidence" value="ECO:0007669"/>
    <property type="project" value="InterPro"/>
</dbReference>
<dbReference type="InterPro" id="IPR047647">
    <property type="entry name" value="ISAs1_transpos"/>
</dbReference>
<reference evidence="5" key="1">
    <citation type="submission" date="2016-02" db="EMBL/GenBank/DDBJ databases">
        <authorList>
            <person name="Holder M.E."/>
            <person name="Ajami N.J."/>
            <person name="Petrosino J.F."/>
        </authorList>
    </citation>
    <scope>NUCLEOTIDE SEQUENCE [LARGE SCALE GENOMIC DNA]</scope>
    <source>
        <strain evidence="5">CCUG 45958</strain>
    </source>
</reference>
<dbReference type="NCBIfam" id="NF033564">
    <property type="entry name" value="transpos_ISAs1"/>
    <property type="match status" value="1"/>
</dbReference>
<dbReference type="PANTHER" id="PTHR30298">
    <property type="entry name" value="H REPEAT-ASSOCIATED PREDICTED TRANSPOSASE"/>
    <property type="match status" value="1"/>
</dbReference>
<dbReference type="KEGG" id="dfi:AXF13_15220"/>
<keyword evidence="5" id="KW-1185">Reference proteome</keyword>
<organism evidence="4 5">
    <name type="scientific">Desulfovibrio fairfieldensis</name>
    <dbReference type="NCBI Taxonomy" id="44742"/>
    <lineage>
        <taxon>Bacteria</taxon>
        <taxon>Pseudomonadati</taxon>
        <taxon>Thermodesulfobacteriota</taxon>
        <taxon>Desulfovibrionia</taxon>
        <taxon>Desulfovibrionales</taxon>
        <taxon>Desulfovibrionaceae</taxon>
        <taxon>Desulfovibrio</taxon>
    </lineage>
</organism>
<reference evidence="4" key="2">
    <citation type="submission" date="2016-02" db="EMBL/GenBank/DDBJ databases">
        <authorList>
            <person name="Wen L."/>
            <person name="He K."/>
            <person name="Yang H."/>
        </authorList>
    </citation>
    <scope>NUCLEOTIDE SEQUENCE [LARGE SCALE GENOMIC DNA]</scope>
    <source>
        <strain evidence="4">CCUG 45958</strain>
    </source>
</reference>
<dbReference type="STRING" id="44742.AXF13_07080"/>
<gene>
    <name evidence="3" type="ORF">AXF13_07080</name>
    <name evidence="4" type="ORF">AXF13_15220</name>
</gene>
<dbReference type="KEGG" id="dfi:AXF13_07080"/>
<dbReference type="InterPro" id="IPR002559">
    <property type="entry name" value="Transposase_11"/>
</dbReference>
<evidence type="ECO:0000259" key="1">
    <source>
        <dbReference type="Pfam" id="PF01609"/>
    </source>
</evidence>
<dbReference type="GO" id="GO:0004803">
    <property type="term" value="F:transposase activity"/>
    <property type="evidence" value="ECO:0007669"/>
    <property type="project" value="InterPro"/>
</dbReference>
<sequence length="334" mass="37757">MFISLCSYLSGAEGFYDMEDYAHAKQEWLRKHIGMQSVPSHDTFNRVFQAISPSCFGECLMELSRRLREQVCGDIVAFDGKTHRRTGTKANNALHMLNAWSVENRLVLGQMAVEEKSNEITAVPQLMDMLDLKGCVVTADALNCQKAVAAKAIEKKADYLLALKANHQVLFDEVSAYMDDLSGQSPPGFEQVEKDHGRIETRRCWQSASVDWHAGKAEWPGLRSFVLIESIREHGDTVETSRRYYISSLPQGESYAAQSARAHWQIENSLHWCLDVVFNEDQSRARTRNAAKNLGTLRSICLNLLRRIPGKSSLKGKRFKISLNDDFLLEALKI</sequence>
<dbReference type="Pfam" id="PF01609">
    <property type="entry name" value="DDE_Tnp_1"/>
    <property type="match status" value="1"/>
</dbReference>
<dbReference type="PANTHER" id="PTHR30298:SF0">
    <property type="entry name" value="PROTEIN YBFL-RELATED"/>
    <property type="match status" value="1"/>
</dbReference>
<evidence type="ECO:0000313" key="5">
    <source>
        <dbReference type="Proteomes" id="UP000069241"/>
    </source>
</evidence>
<accession>A0A0X8JMT6</accession>
<dbReference type="EMBL" id="CP014229">
    <property type="protein sequence ID" value="AMD91650.1"/>
    <property type="molecule type" value="Genomic_DNA"/>
</dbReference>
<protein>
    <submittedName>
        <fullName evidence="4">Transposase</fullName>
    </submittedName>
</protein>
<proteinExistence type="predicted"/>
<feature type="domain" description="H repeat-associated protein N-terminal" evidence="2">
    <location>
        <begin position="1"/>
        <end position="61"/>
    </location>
</feature>
<evidence type="ECO:0000259" key="2">
    <source>
        <dbReference type="Pfam" id="PF13808"/>
    </source>
</evidence>
<dbReference type="InterPro" id="IPR032806">
    <property type="entry name" value="YbfD_N"/>
</dbReference>
<feature type="domain" description="Transposase IS4-like" evidence="1">
    <location>
        <begin position="74"/>
        <end position="304"/>
    </location>
</feature>